<feature type="domain" description="Knr4/Smi1-like" evidence="1">
    <location>
        <begin position="31"/>
        <end position="146"/>
    </location>
</feature>
<reference evidence="2 3" key="1">
    <citation type="submission" date="2024-09" db="EMBL/GenBank/DDBJ databases">
        <authorList>
            <person name="Sun Q."/>
            <person name="Mori K."/>
        </authorList>
    </citation>
    <scope>NUCLEOTIDE SEQUENCE [LARGE SCALE GENOMIC DNA]</scope>
    <source>
        <strain evidence="2 3">JCM 3331</strain>
    </source>
</reference>
<dbReference type="InterPro" id="IPR018958">
    <property type="entry name" value="Knr4/Smi1-like_dom"/>
</dbReference>
<dbReference type="RefSeq" id="WP_345516585.1">
    <property type="nucleotide sequence ID" value="NZ_BAAAXD010000038.1"/>
</dbReference>
<sequence length="200" mass="22860">MTDDELFEAVRARVKAGRPTDSTSALTTPEPVSLDTAEDAERTIGFRLPPLVRRLYLEIADGGVGPFLGFSALNGEPLGMVNDYLDYLNAELAPEDPPAPPPGVLCFCDLGCAMWALLDCRHPEGQMWWWEEGDRHKLDLTFPQWMQAWLDGHLTHEYMEARQLQDESWVGPWANEQPQPVCEPGFRWRCGRHRRRRSRL</sequence>
<organism evidence="2 3">
    <name type="scientific">Streptomyces yanii</name>
    <dbReference type="NCBI Taxonomy" id="78510"/>
    <lineage>
        <taxon>Bacteria</taxon>
        <taxon>Bacillati</taxon>
        <taxon>Actinomycetota</taxon>
        <taxon>Actinomycetes</taxon>
        <taxon>Kitasatosporales</taxon>
        <taxon>Streptomycetaceae</taxon>
        <taxon>Streptomyces</taxon>
    </lineage>
</organism>
<dbReference type="InterPro" id="IPR037883">
    <property type="entry name" value="Knr4/Smi1-like_sf"/>
</dbReference>
<dbReference type="Proteomes" id="UP001589710">
    <property type="component" value="Unassembled WGS sequence"/>
</dbReference>
<evidence type="ECO:0000313" key="3">
    <source>
        <dbReference type="Proteomes" id="UP001589710"/>
    </source>
</evidence>
<dbReference type="SUPFAM" id="SSF160631">
    <property type="entry name" value="SMI1/KNR4-like"/>
    <property type="match status" value="1"/>
</dbReference>
<accession>A0ABV5RK75</accession>
<protein>
    <submittedName>
        <fullName evidence="2">SMI1/KNR4 family protein</fullName>
    </submittedName>
</protein>
<name>A0ABV5RK75_9ACTN</name>
<evidence type="ECO:0000259" key="1">
    <source>
        <dbReference type="Pfam" id="PF09346"/>
    </source>
</evidence>
<dbReference type="EMBL" id="JBHMCG010000174">
    <property type="protein sequence ID" value="MFB9578273.1"/>
    <property type="molecule type" value="Genomic_DNA"/>
</dbReference>
<evidence type="ECO:0000313" key="2">
    <source>
        <dbReference type="EMBL" id="MFB9578273.1"/>
    </source>
</evidence>
<dbReference type="Gene3D" id="3.40.1580.10">
    <property type="entry name" value="SMI1/KNR4-like"/>
    <property type="match status" value="1"/>
</dbReference>
<keyword evidence="3" id="KW-1185">Reference proteome</keyword>
<gene>
    <name evidence="2" type="ORF">ACFFTL_39915</name>
</gene>
<proteinExistence type="predicted"/>
<dbReference type="Pfam" id="PF09346">
    <property type="entry name" value="SMI1_KNR4"/>
    <property type="match status" value="1"/>
</dbReference>
<comment type="caution">
    <text evidence="2">The sequence shown here is derived from an EMBL/GenBank/DDBJ whole genome shotgun (WGS) entry which is preliminary data.</text>
</comment>